<dbReference type="InterPro" id="IPR001296">
    <property type="entry name" value="Glyco_trans_1"/>
</dbReference>
<dbReference type="RefSeq" id="WP_283535300.1">
    <property type="nucleotide sequence ID" value="NZ_CP073633.1"/>
</dbReference>
<dbReference type="AlphaFoldDB" id="A0AAX3WE84"/>
<evidence type="ECO:0000259" key="1">
    <source>
        <dbReference type="Pfam" id="PF00534"/>
    </source>
</evidence>
<dbReference type="Pfam" id="PF10111">
    <property type="entry name" value="Glyco_tranf_2_2"/>
    <property type="match status" value="1"/>
</dbReference>
<feature type="domain" description="Glycosyl transferase family 1" evidence="1">
    <location>
        <begin position="249"/>
        <end position="396"/>
    </location>
</feature>
<proteinExistence type="predicted"/>
<evidence type="ECO:0000313" key="3">
    <source>
        <dbReference type="EMBL" id="WHQ68786.1"/>
    </source>
</evidence>
<dbReference type="CDD" id="cd00761">
    <property type="entry name" value="Glyco_tranf_GTA_type"/>
    <property type="match status" value="1"/>
</dbReference>
<feature type="domain" description="Glycosyltransferase 2-like prokaryotic type" evidence="2">
    <location>
        <begin position="479"/>
        <end position="668"/>
    </location>
</feature>
<dbReference type="SUPFAM" id="SSF53756">
    <property type="entry name" value="UDP-Glycosyltransferase/glycogen phosphorylase"/>
    <property type="match status" value="1"/>
</dbReference>
<keyword evidence="3" id="KW-0808">Transferase</keyword>
<evidence type="ECO:0000313" key="4">
    <source>
        <dbReference type="Proteomes" id="UP001223720"/>
    </source>
</evidence>
<reference evidence="3" key="1">
    <citation type="journal article" date="2022" name="Biotechnol. Bioprocess Eng.">
        <title>Pan-genome Analysis Reveals Comparative Genomic Features of Central Metabolic Pathways in Methylorubrum extorquens.</title>
        <authorList>
            <person name="Lee G.M."/>
            <person name="Scott-Nevros Z.K."/>
            <person name="Lee S.-M."/>
            <person name="Kim D."/>
        </authorList>
    </citation>
    <scope>NUCLEOTIDE SEQUENCE</scope>
    <source>
        <strain evidence="3">ATCC 55366</strain>
    </source>
</reference>
<dbReference type="InterPro" id="IPR019290">
    <property type="entry name" value="GlycosylTrfase-like_prok"/>
</dbReference>
<dbReference type="Gene3D" id="3.40.50.2000">
    <property type="entry name" value="Glycogen Phosphorylase B"/>
    <property type="match status" value="1"/>
</dbReference>
<dbReference type="InterPro" id="IPR029044">
    <property type="entry name" value="Nucleotide-diphossugar_trans"/>
</dbReference>
<dbReference type="EMBL" id="CP073633">
    <property type="protein sequence ID" value="WHQ68786.1"/>
    <property type="molecule type" value="Genomic_DNA"/>
</dbReference>
<dbReference type="SUPFAM" id="SSF53448">
    <property type="entry name" value="Nucleotide-diphospho-sugar transferases"/>
    <property type="match status" value="1"/>
</dbReference>
<evidence type="ECO:0000259" key="2">
    <source>
        <dbReference type="Pfam" id="PF10111"/>
    </source>
</evidence>
<dbReference type="PANTHER" id="PTHR43685">
    <property type="entry name" value="GLYCOSYLTRANSFERASE"/>
    <property type="match status" value="1"/>
</dbReference>
<accession>A0AAX3WE84</accession>
<organism evidence="3 4">
    <name type="scientific">Methylorubrum extorquens</name>
    <name type="common">Methylobacterium dichloromethanicum</name>
    <name type="synonym">Methylobacterium extorquens</name>
    <dbReference type="NCBI Taxonomy" id="408"/>
    <lineage>
        <taxon>Bacteria</taxon>
        <taxon>Pseudomonadati</taxon>
        <taxon>Pseudomonadota</taxon>
        <taxon>Alphaproteobacteria</taxon>
        <taxon>Hyphomicrobiales</taxon>
        <taxon>Methylobacteriaceae</taxon>
        <taxon>Methylorubrum</taxon>
    </lineage>
</organism>
<keyword evidence="3" id="KW-0328">Glycosyltransferase</keyword>
<dbReference type="InterPro" id="IPR050834">
    <property type="entry name" value="Glycosyltransf_2"/>
</dbReference>
<protein>
    <submittedName>
        <fullName evidence="3">Glycosyltransferase</fullName>
        <ecNumber evidence="3">2.4.-.-</ecNumber>
    </submittedName>
</protein>
<dbReference type="Proteomes" id="UP001223720">
    <property type="component" value="Chromosome"/>
</dbReference>
<sequence length="875" mass="99483">MHWDFVITSFEPISNVTGGIGTYIRLLLSELCSKSIEQQSRILFLTRHVVDPDWRVQQDYPNLKVVLIDSNKAYGGGEINYVGDEHSYFSFKVADYLETLFVSGDTFGLIEFSDYGRDGYYTIKKKRLGLFQCNNIAVRLHSPEIMLFSDNRNPLSALNTDIFYRFEQEQYCFKHCDTILYGGDQMLERVEAELRSSGISIKSKAVKIPHPFRMLNPSPARTIVQTKTDSNPIRKSWINKIYGRDVTKFINKNDDRITILYSGRLERRKGIFDFFDTVSKDTTTISIIRKLNVNFLLCGRDTNTGPNGESMLERINELVMSSGLHENVTIKGYVPQDELYNELIPNVNAFIFPSLFENYPNAFIETLPFGKPTLVSSRGCMAEIGAEFEFVKSYDPTSTDAGKQIRNFIEYVNSEVKKSDPANVNGTKLVEQSLNKYAAIAAKHNLSICTSYHNLIAKKEPQLDNISVSEPVTFVIPHFKNTEYLENCILSVKKCMRGEDEVIVVDDCSGSDEAAYVKNLCHQYGAVAVLLSENQGPSIARNIGASRAKTNLIQFIDADDLLDSTGFVKSRTAIESNNEIDFVYGAAHTFGTSDHLWMPRDVSLNVLEENYTHSAILIRKAAFEEVGGFDGSLRHHYEDWEFNARLALFGKRGEAVPCVTFHYRQKEGSRNISNRDLAAESRFSVIDRATRSSRHLASMPGLIDKVGVYLDSWIRADQWIKEQEFRIRQLEGLQANSILESRAISQSKQIKISKDFITFGTNRNLRMHIYDKNFRIEYAALVKKIADEVSTMSQNSRIKFIRESNLFDSAWYLDTNIDVKSAGVDAVEHYERHGWREKRAPNSHLSGNEIEQAVGDEIVIHHDVNKFIVFAMLVG</sequence>
<dbReference type="EC" id="2.4.-.-" evidence="3"/>
<dbReference type="PANTHER" id="PTHR43685:SF2">
    <property type="entry name" value="GLYCOSYLTRANSFERASE 2-LIKE DOMAIN-CONTAINING PROTEIN"/>
    <property type="match status" value="1"/>
</dbReference>
<dbReference type="Pfam" id="PF00534">
    <property type="entry name" value="Glycos_transf_1"/>
    <property type="match status" value="1"/>
</dbReference>
<gene>
    <name evidence="3" type="ORF">KEC54_20900</name>
</gene>
<name>A0AAX3WE84_METEX</name>
<dbReference type="GO" id="GO:0016757">
    <property type="term" value="F:glycosyltransferase activity"/>
    <property type="evidence" value="ECO:0007669"/>
    <property type="project" value="UniProtKB-KW"/>
</dbReference>
<dbReference type="Gene3D" id="3.90.550.10">
    <property type="entry name" value="Spore Coat Polysaccharide Biosynthesis Protein SpsA, Chain A"/>
    <property type="match status" value="1"/>
</dbReference>